<sequence>MQNAKISMPIEQKVQFSKNTIFLLNLDKGITEDYLFHQFKQFGDIDRIKIKKDKHTNKSYGQALITFSDASSANKARLTLDNQKLINNIIRIKPYFNKNDAEKNANIFMKNLPNSAKAEELEIEFSKYGNILSIEIRRDQQGNYLNYGYVQFQQKAEAKLFLEQMNKSLFYYQGNQIQFELFKSPQERTKESNELYLRGFSQPIPQNLFQNEKVIIAIEYGWQLIIKDYFSKLQNTYFQDCYVKIDKNTRQPWAMIQFELPEKAKENYNICENTRIHPCIQSNIHNAIQLIKENHQKLGNISDIQLSLQEIISIYELIADNKIDIFSGASENFYFNLKQNIQQNFEERQLYVQNINGYINENDMKEFLSQFGIIISLIMKQSKKKFSKLQDCIVLYQTVNDARCALSQIYDRSNSQKANHIFKNGLIKICVFLSKNLREEYLQIKKKKLLYRPMIQNQFIPELQKPHNYDRQNQSKLQQVVPNIQTQIQKFHSIDIVKAQMQNFLSLSESDQRNILGALLFHEVLKVVKDQNTIRHIVGMIIDPTQFEISDIFDLFDNDEELQEIIQQGLQLVKDHQN</sequence>
<keyword evidence="6" id="KW-1185">Reference proteome</keyword>
<evidence type="ECO:0008006" key="7">
    <source>
        <dbReference type="Google" id="ProtNLM"/>
    </source>
</evidence>
<dbReference type="FunFam" id="1.10.1900.10:FF:000012">
    <property type="entry name" value="Uncharacterized protein"/>
    <property type="match status" value="1"/>
</dbReference>
<dbReference type="Pfam" id="PF00658">
    <property type="entry name" value="MLLE"/>
    <property type="match status" value="1"/>
</dbReference>
<accession>A0A8S1QCT0</accession>
<keyword evidence="1 2" id="KW-0694">RNA-binding</keyword>
<dbReference type="PROSITE" id="PS50102">
    <property type="entry name" value="RRM"/>
    <property type="match status" value="2"/>
</dbReference>
<evidence type="ECO:0000259" key="3">
    <source>
        <dbReference type="PROSITE" id="PS50102"/>
    </source>
</evidence>
<dbReference type="Proteomes" id="UP000692954">
    <property type="component" value="Unassembled WGS sequence"/>
</dbReference>
<dbReference type="EMBL" id="CAJJDN010000103">
    <property type="protein sequence ID" value="CAD8113428.1"/>
    <property type="molecule type" value="Genomic_DNA"/>
</dbReference>
<gene>
    <name evidence="5" type="ORF">PSON_ATCC_30995.1.T1030116</name>
</gene>
<organism evidence="5 6">
    <name type="scientific">Paramecium sonneborni</name>
    <dbReference type="NCBI Taxonomy" id="65129"/>
    <lineage>
        <taxon>Eukaryota</taxon>
        <taxon>Sar</taxon>
        <taxon>Alveolata</taxon>
        <taxon>Ciliophora</taxon>
        <taxon>Intramacronucleata</taxon>
        <taxon>Oligohymenophorea</taxon>
        <taxon>Peniculida</taxon>
        <taxon>Parameciidae</taxon>
        <taxon>Paramecium</taxon>
    </lineage>
</organism>
<dbReference type="OrthoDB" id="304530at2759"/>
<dbReference type="InterPro" id="IPR000504">
    <property type="entry name" value="RRM_dom"/>
</dbReference>
<feature type="domain" description="PABC" evidence="4">
    <location>
        <begin position="496"/>
        <end position="578"/>
    </location>
</feature>
<reference evidence="5" key="1">
    <citation type="submission" date="2021-01" db="EMBL/GenBank/DDBJ databases">
        <authorList>
            <consortium name="Genoscope - CEA"/>
            <person name="William W."/>
        </authorList>
    </citation>
    <scope>NUCLEOTIDE SEQUENCE</scope>
</reference>
<evidence type="ECO:0000313" key="6">
    <source>
        <dbReference type="Proteomes" id="UP000692954"/>
    </source>
</evidence>
<proteinExistence type="predicted"/>
<dbReference type="SMART" id="SM00360">
    <property type="entry name" value="RRM"/>
    <property type="match status" value="3"/>
</dbReference>
<feature type="domain" description="RRM" evidence="3">
    <location>
        <begin position="19"/>
        <end position="97"/>
    </location>
</feature>
<evidence type="ECO:0000256" key="2">
    <source>
        <dbReference type="PROSITE-ProRule" id="PRU00176"/>
    </source>
</evidence>
<evidence type="ECO:0000259" key="4">
    <source>
        <dbReference type="PROSITE" id="PS51309"/>
    </source>
</evidence>
<dbReference type="InterPro" id="IPR002004">
    <property type="entry name" value="PABP_HYD_C"/>
</dbReference>
<dbReference type="PANTHER" id="PTHR24012">
    <property type="entry name" value="RNA BINDING PROTEIN"/>
    <property type="match status" value="1"/>
</dbReference>
<dbReference type="GO" id="GO:0003723">
    <property type="term" value="F:RNA binding"/>
    <property type="evidence" value="ECO:0007669"/>
    <property type="project" value="UniProtKB-UniRule"/>
</dbReference>
<evidence type="ECO:0000313" key="5">
    <source>
        <dbReference type="EMBL" id="CAD8113428.1"/>
    </source>
</evidence>
<dbReference type="FunFam" id="3.30.70.330:FF:001005">
    <property type="entry name" value="Uncharacterized protein"/>
    <property type="match status" value="1"/>
</dbReference>
<dbReference type="Pfam" id="PF00076">
    <property type="entry name" value="RRM_1"/>
    <property type="match status" value="2"/>
</dbReference>
<evidence type="ECO:0000256" key="1">
    <source>
        <dbReference type="ARBA" id="ARBA00022884"/>
    </source>
</evidence>
<dbReference type="CDD" id="cd00590">
    <property type="entry name" value="RRM_SF"/>
    <property type="match status" value="3"/>
</dbReference>
<dbReference type="PROSITE" id="PS51309">
    <property type="entry name" value="PABC"/>
    <property type="match status" value="1"/>
</dbReference>
<protein>
    <recommendedName>
        <fullName evidence="7">Polyadenylate-binding protein</fullName>
    </recommendedName>
</protein>
<name>A0A8S1QCT0_9CILI</name>
<feature type="domain" description="RRM" evidence="3">
    <location>
        <begin position="105"/>
        <end position="184"/>
    </location>
</feature>
<dbReference type="AlphaFoldDB" id="A0A8S1QCT0"/>
<comment type="caution">
    <text evidence="5">The sequence shown here is derived from an EMBL/GenBank/DDBJ whole genome shotgun (WGS) entry which is preliminary data.</text>
</comment>